<dbReference type="GO" id="GO:0005886">
    <property type="term" value="C:plasma membrane"/>
    <property type="evidence" value="ECO:0007669"/>
    <property type="project" value="UniProtKB-SubCell"/>
</dbReference>
<evidence type="ECO:0000313" key="12">
    <source>
        <dbReference type="Proteomes" id="UP000219947"/>
    </source>
</evidence>
<dbReference type="GO" id="GO:0015450">
    <property type="term" value="F:protein-transporting ATPase activity"/>
    <property type="evidence" value="ECO:0007669"/>
    <property type="project" value="UniProtKB-UniRule"/>
</dbReference>
<keyword evidence="12" id="KW-1185">Reference proteome</keyword>
<dbReference type="GO" id="GO:0009306">
    <property type="term" value="P:protein secretion"/>
    <property type="evidence" value="ECO:0007669"/>
    <property type="project" value="UniProtKB-UniRule"/>
</dbReference>
<evidence type="ECO:0000256" key="8">
    <source>
        <dbReference type="ARBA" id="ARBA00023136"/>
    </source>
</evidence>
<dbReference type="PRINTS" id="PR01651">
    <property type="entry name" value="SECGEXPORT"/>
</dbReference>
<evidence type="ECO:0000256" key="2">
    <source>
        <dbReference type="ARBA" id="ARBA00008445"/>
    </source>
</evidence>
<accession>A0A2A8D7X6</accession>
<evidence type="ECO:0000256" key="3">
    <source>
        <dbReference type="ARBA" id="ARBA00022448"/>
    </source>
</evidence>
<evidence type="ECO:0000313" key="11">
    <source>
        <dbReference type="EMBL" id="PEN16708.1"/>
    </source>
</evidence>
<keyword evidence="7 10" id="KW-0811">Translocation</keyword>
<protein>
    <recommendedName>
        <fullName evidence="10">Protein-export membrane protein SecG</fullName>
    </recommendedName>
</protein>
<feature type="transmembrane region" description="Helical" evidence="10">
    <location>
        <begin position="31"/>
        <end position="53"/>
    </location>
</feature>
<sequence length="113" mass="12069">MTTESLYRIVIKVCHGTGFIIDLLGRSAVDIIMNVLLVVIVITSIITVLLVLLNRGQGGGLSDMFGGGMTSSLNSSGMASKNLIRLTITVTVIWVIAVVLYGLALRFNGQFVI</sequence>
<evidence type="ECO:0000256" key="7">
    <source>
        <dbReference type="ARBA" id="ARBA00023010"/>
    </source>
</evidence>
<evidence type="ECO:0000256" key="6">
    <source>
        <dbReference type="ARBA" id="ARBA00022989"/>
    </source>
</evidence>
<keyword evidence="4 10" id="KW-0812">Transmembrane</keyword>
<keyword evidence="8 10" id="KW-0472">Membrane</keyword>
<dbReference type="NCBIfam" id="TIGR00810">
    <property type="entry name" value="secG"/>
    <property type="match status" value="1"/>
</dbReference>
<comment type="similarity">
    <text evidence="2 10">Belongs to the SecG family.</text>
</comment>
<evidence type="ECO:0000256" key="4">
    <source>
        <dbReference type="ARBA" id="ARBA00022692"/>
    </source>
</evidence>
<keyword evidence="3 10" id="KW-0813">Transport</keyword>
<name>A0A2A8D7X6_9MICC</name>
<evidence type="ECO:0000256" key="10">
    <source>
        <dbReference type="RuleBase" id="RU365087"/>
    </source>
</evidence>
<keyword evidence="5 10" id="KW-0653">Protein transport</keyword>
<evidence type="ECO:0000256" key="1">
    <source>
        <dbReference type="ARBA" id="ARBA00004141"/>
    </source>
</evidence>
<keyword evidence="10" id="KW-1003">Cell membrane</keyword>
<comment type="function">
    <text evidence="9 10">Involved in protein export. Participates in an early event of protein translocation.</text>
</comment>
<comment type="caution">
    <text evidence="11">The sequence shown here is derived from an EMBL/GenBank/DDBJ whole genome shotgun (WGS) entry which is preliminary data.</text>
</comment>
<evidence type="ECO:0000256" key="9">
    <source>
        <dbReference type="ARBA" id="ARBA00025182"/>
    </source>
</evidence>
<dbReference type="Pfam" id="PF03840">
    <property type="entry name" value="SecG"/>
    <property type="match status" value="1"/>
</dbReference>
<gene>
    <name evidence="11" type="ORF">CRM92_01315</name>
</gene>
<proteinExistence type="inferred from homology"/>
<dbReference type="AlphaFoldDB" id="A0A2A8D7X6"/>
<evidence type="ECO:0000256" key="5">
    <source>
        <dbReference type="ARBA" id="ARBA00022927"/>
    </source>
</evidence>
<feature type="transmembrane region" description="Helical" evidence="10">
    <location>
        <begin position="83"/>
        <end position="104"/>
    </location>
</feature>
<keyword evidence="6 10" id="KW-1133">Transmembrane helix</keyword>
<comment type="subcellular location">
    <subcellularLocation>
        <location evidence="10">Cell membrane</location>
        <topology evidence="10">Multi-pass membrane protein</topology>
    </subcellularLocation>
    <subcellularLocation>
        <location evidence="1">Membrane</location>
        <topology evidence="1">Multi-pass membrane protein</topology>
    </subcellularLocation>
</comment>
<dbReference type="InterPro" id="IPR004692">
    <property type="entry name" value="SecG"/>
</dbReference>
<organism evidence="11 12">
    <name type="scientific">Rothia dentocariosa</name>
    <dbReference type="NCBI Taxonomy" id="2047"/>
    <lineage>
        <taxon>Bacteria</taxon>
        <taxon>Bacillati</taxon>
        <taxon>Actinomycetota</taxon>
        <taxon>Actinomycetes</taxon>
        <taxon>Micrococcales</taxon>
        <taxon>Micrococcaceae</taxon>
        <taxon>Rothia</taxon>
    </lineage>
</organism>
<dbReference type="EMBL" id="PDEV01000001">
    <property type="protein sequence ID" value="PEN16708.1"/>
    <property type="molecule type" value="Genomic_DNA"/>
</dbReference>
<dbReference type="Proteomes" id="UP000219947">
    <property type="component" value="Unassembled WGS sequence"/>
</dbReference>
<reference evidence="11" key="1">
    <citation type="submission" date="2017-10" db="EMBL/GenBank/DDBJ databases">
        <title>Kefir isolates.</title>
        <authorList>
            <person name="Kim Y."/>
            <person name="Blasche S."/>
        </authorList>
    </citation>
    <scope>NUCLEOTIDE SEQUENCE [LARGE SCALE GENOMIC DNA]</scope>
    <source>
        <strain evidence="11">OG2-2</strain>
    </source>
</reference>